<feature type="compositionally biased region" description="Polar residues" evidence="1">
    <location>
        <begin position="892"/>
        <end position="901"/>
    </location>
</feature>
<feature type="compositionally biased region" description="Low complexity" evidence="1">
    <location>
        <begin position="322"/>
        <end position="335"/>
    </location>
</feature>
<accession>A0A6A6PF65</accession>
<proteinExistence type="predicted"/>
<feature type="compositionally biased region" description="Polar residues" evidence="1">
    <location>
        <begin position="291"/>
        <end position="301"/>
    </location>
</feature>
<feature type="region of interest" description="Disordered" evidence="1">
    <location>
        <begin position="773"/>
        <end position="799"/>
    </location>
</feature>
<feature type="region of interest" description="Disordered" evidence="1">
    <location>
        <begin position="118"/>
        <end position="337"/>
    </location>
</feature>
<feature type="compositionally biased region" description="Polar residues" evidence="1">
    <location>
        <begin position="583"/>
        <end position="598"/>
    </location>
</feature>
<feature type="region of interest" description="Disordered" evidence="1">
    <location>
        <begin position="1460"/>
        <end position="1556"/>
    </location>
</feature>
<evidence type="ECO:0000256" key="1">
    <source>
        <dbReference type="SAM" id="MobiDB-lite"/>
    </source>
</evidence>
<feature type="compositionally biased region" description="Basic and acidic residues" evidence="1">
    <location>
        <begin position="937"/>
        <end position="948"/>
    </location>
</feature>
<feature type="compositionally biased region" description="Low complexity" evidence="1">
    <location>
        <begin position="26"/>
        <end position="36"/>
    </location>
</feature>
<evidence type="ECO:0000313" key="3">
    <source>
        <dbReference type="Proteomes" id="UP000799767"/>
    </source>
</evidence>
<dbReference type="Proteomes" id="UP000799767">
    <property type="component" value="Unassembled WGS sequence"/>
</dbReference>
<protein>
    <submittedName>
        <fullName evidence="2">Uncharacterized protein</fullName>
    </submittedName>
</protein>
<feature type="compositionally biased region" description="Basic and acidic residues" evidence="1">
    <location>
        <begin position="528"/>
        <end position="537"/>
    </location>
</feature>
<dbReference type="EMBL" id="MU001643">
    <property type="protein sequence ID" value="KAF2478592.1"/>
    <property type="molecule type" value="Genomic_DNA"/>
</dbReference>
<feature type="compositionally biased region" description="Pro residues" evidence="1">
    <location>
        <begin position="146"/>
        <end position="156"/>
    </location>
</feature>
<feature type="region of interest" description="Disordered" evidence="1">
    <location>
        <begin position="583"/>
        <end position="749"/>
    </location>
</feature>
<gene>
    <name evidence="2" type="ORF">BDY17DRAFT_305463</name>
</gene>
<sequence>MFKKRRKDAAGLPVSPAAPSHPGHVASPSPSAATSPHNARDVSSPGQGFDFDLPSPSFAHDGRPQTSDGIASRKGSVSPKPPVLPDIVRVSSQRETGLMNFGELMGSLEEPGAIVGETHMKVGKDASVQPGSRPAANRNVSAPLRPSGPRPEPWSKPTPSEALQMEPSLFPLKTPPPPLDTDLPMGRAFVDARDKPYGRPPFRPQLQTTTSSPDLRSQMRPQTADPSTTSPISARPADPNARIGPMHSAGTPLERPPSSAPTNYSGTTARSKFSSRSTAAGSDAFVPTIGTPYTNTSSSFPLPQHVATRPKNLGGTSTLGGVDVPTHHSSSSPVVKVEKRKTKLLNPMALLSRRRTGQDDEALAGVRAAQAQALQRQKNVVTRGIDNLPEGFDPRIRGKVVHDFSAPREPRRMFSYNDALDPWGEMQRRNRGMQEPFTHSSPDQRHVSESSPGRSVHTPMFKEHLSDNGQDASSAAAVQAERLENKAFLNRAGQFSPPGAFPLFTRKNQDVAPHGADNRVSGDLPLPGRREAERDSHMSAASSGVSPITQRSSAVAVTDATRQSISSAVSPITNRSSAVAGTATDITGASSSPVSPATSDRYGLPLPRTDSRPASEVSKGSLEGGRPKAPAEGSRLSGADGKPLGSESAAEESINSNSWHVTAISPIVEEQTPKLGNGFTPLPTQPPPVTRQMSDERSISNSSNVSSPLPTPDAQTSEDAPRLVQKRSDAVGHTNRNVSGAKPKHRVSNASRFSFQFGGESAAEELALEEKARRLGVSPRTPQVASSPPADDLDDDYFDEDAMNDMDEMEFEAQREGEIGGLDDFATPVAPAIQESPTFLMANARKQLQIDDESDGVSEVDSADETPYWMHDDFRSYTHTREPSAVDGPANVPSSTSPGKLKLNTNLTPGGNAFYMHPQAAFGHAESHAPPQRPALPHRDSGNSERNRAASGLSFGAGTQSSTVSPGPVGHSSSIASGSTEATGLGLSGLGGFKFVDTPDVSRPVSLEAQQKLNHYGRKASPGTFPQDATFVDSGVGYAQDHDSDDHYELDDMYFDDGGFESDMNEQSHPGATVDEADFDDDGFLDPNNRMARYKHSYAQKPVRGGFELPALGGDGPYPSFARPNSARTRSQDSQMLLQDLPLLATVDPKLIPRRNPSEDAKRLGLSSRAPPLPAMPGLSADGTAKKLQAYHATLADAANKAFAEGRFMRMPSTSTTKSVPEDAMSGADNPTRGIENEDETGWNGTYPVARSDSKKAPEYQLPPKLNFDFGFGNVNLDDSLLMDDGFDGESDDDIVAAANAEALANDDDGFYGQEFGFYANARPNSSEVQAINGGFFGADGDDGLQRQKSLKEPNLTPITERSEFSTRNSFVGHFSPLTPFTPGGARFSASHWEQNEVTTFDQLRRLKASAFGGSNASLHSDGSGLQINYAGSSAPVSARSPITPSASFGGAPPMAYGYSTDSSGSSNPGSAHPPPAAAFQHHNESPHSATMPYVPEMEPTPKRAPAAADLPTTPGTTTARRFPGKVQSHSRQSSGADSVTYVREQAPDGQGPPRWVLEKRRTSEAGQLEVFSREVLEGWAV</sequence>
<feature type="region of interest" description="Disordered" evidence="1">
    <location>
        <begin position="1151"/>
        <end position="1176"/>
    </location>
</feature>
<feature type="compositionally biased region" description="Polar residues" evidence="1">
    <location>
        <begin position="957"/>
        <end position="976"/>
    </location>
</feature>
<dbReference type="RefSeq" id="XP_033585162.1">
    <property type="nucleotide sequence ID" value="XM_033734872.1"/>
</dbReference>
<feature type="region of interest" description="Disordered" evidence="1">
    <location>
        <begin position="880"/>
        <end position="901"/>
    </location>
</feature>
<reference evidence="2" key="1">
    <citation type="journal article" date="2020" name="Stud. Mycol.">
        <title>101 Dothideomycetes genomes: a test case for predicting lifestyles and emergence of pathogens.</title>
        <authorList>
            <person name="Haridas S."/>
            <person name="Albert R."/>
            <person name="Binder M."/>
            <person name="Bloem J."/>
            <person name="Labutti K."/>
            <person name="Salamov A."/>
            <person name="Andreopoulos B."/>
            <person name="Baker S."/>
            <person name="Barry K."/>
            <person name="Bills G."/>
            <person name="Bluhm B."/>
            <person name="Cannon C."/>
            <person name="Castanera R."/>
            <person name="Culley D."/>
            <person name="Daum C."/>
            <person name="Ezra D."/>
            <person name="Gonzalez J."/>
            <person name="Henrissat B."/>
            <person name="Kuo A."/>
            <person name="Liang C."/>
            <person name="Lipzen A."/>
            <person name="Lutzoni F."/>
            <person name="Magnuson J."/>
            <person name="Mondo S."/>
            <person name="Nolan M."/>
            <person name="Ohm R."/>
            <person name="Pangilinan J."/>
            <person name="Park H.-J."/>
            <person name="Ramirez L."/>
            <person name="Alfaro M."/>
            <person name="Sun H."/>
            <person name="Tritt A."/>
            <person name="Yoshinaga Y."/>
            <person name="Zwiers L.-H."/>
            <person name="Turgeon B."/>
            <person name="Goodwin S."/>
            <person name="Spatafora J."/>
            <person name="Crous P."/>
            <person name="Grigoriev I."/>
        </authorList>
    </citation>
    <scope>NUCLEOTIDE SEQUENCE</scope>
    <source>
        <strain evidence="2">CBS 113389</strain>
    </source>
</reference>
<organism evidence="2 3">
    <name type="scientific">Neohortaea acidophila</name>
    <dbReference type="NCBI Taxonomy" id="245834"/>
    <lineage>
        <taxon>Eukaryota</taxon>
        <taxon>Fungi</taxon>
        <taxon>Dikarya</taxon>
        <taxon>Ascomycota</taxon>
        <taxon>Pezizomycotina</taxon>
        <taxon>Dothideomycetes</taxon>
        <taxon>Dothideomycetidae</taxon>
        <taxon>Mycosphaerellales</taxon>
        <taxon>Teratosphaeriaceae</taxon>
        <taxon>Neohortaea</taxon>
    </lineage>
</organism>
<feature type="compositionally biased region" description="Polar residues" evidence="1">
    <location>
        <begin position="260"/>
        <end position="280"/>
    </location>
</feature>
<keyword evidence="3" id="KW-1185">Reference proteome</keyword>
<evidence type="ECO:0000313" key="2">
    <source>
        <dbReference type="EMBL" id="KAF2478592.1"/>
    </source>
</evidence>
<name>A0A6A6PF65_9PEZI</name>
<feature type="compositionally biased region" description="Polar residues" evidence="1">
    <location>
        <begin position="205"/>
        <end position="232"/>
    </location>
</feature>
<feature type="region of interest" description="Disordered" evidence="1">
    <location>
        <begin position="433"/>
        <end position="477"/>
    </location>
</feature>
<feature type="region of interest" description="Disordered" evidence="1">
    <location>
        <begin position="923"/>
        <end position="977"/>
    </location>
</feature>
<feature type="region of interest" description="Disordered" evidence="1">
    <location>
        <begin position="1"/>
        <end position="91"/>
    </location>
</feature>
<dbReference type="OrthoDB" id="5408302at2759"/>
<feature type="region of interest" description="Disordered" evidence="1">
    <location>
        <begin position="1212"/>
        <end position="1246"/>
    </location>
</feature>
<feature type="compositionally biased region" description="Low complexity" evidence="1">
    <location>
        <begin position="646"/>
        <end position="658"/>
    </location>
</feature>
<feature type="compositionally biased region" description="Polar residues" evidence="1">
    <location>
        <begin position="539"/>
        <end position="555"/>
    </location>
</feature>
<dbReference type="GeneID" id="54475874"/>
<feature type="compositionally biased region" description="Polar residues" evidence="1">
    <location>
        <begin position="1528"/>
        <end position="1538"/>
    </location>
</feature>
<feature type="region of interest" description="Disordered" evidence="1">
    <location>
        <begin position="500"/>
        <end position="555"/>
    </location>
</feature>